<sequence>MDLKPNRILGIMAVMLFVITASSQAQRTRIRSDAQGNVVIETDDAAALSRSMIESTLAGIGRMMAEMRGKSPSEAGQSEQRDANSNVRVEFDKDGNVQLKTNSGGRIEIDGETGTFEIYGADAHAIAESVIKNGLQSVGMMLRLMSGRSERIGTLSATERQRIAETWQGLGWPPDQINENLLRLDAAGTSVAEARRAAEAAQSAAAAAAAAAESALRRLGLRQTESHHLKDAAKGSTPNAGSFDSSHLDAYPPQTCQSAMVVEIIGKVIETAHDAVVASGACQVLIRDSHIVSGGVAIRASGAAHVTVVDSLVAGDRGTVELSGASQASVAGSTLHGPAPNTSGRARLEDRGGNQFKSGS</sequence>
<dbReference type="Proteomes" id="UP000019140">
    <property type="component" value="Unassembled WGS sequence"/>
</dbReference>
<name>W4M6U0_9BACT</name>
<comment type="caution">
    <text evidence="2">The sequence shown here is derived from an EMBL/GenBank/DDBJ whole genome shotgun (WGS) entry which is preliminary data.</text>
</comment>
<evidence type="ECO:0000256" key="1">
    <source>
        <dbReference type="SAM" id="MobiDB-lite"/>
    </source>
</evidence>
<evidence type="ECO:0000313" key="2">
    <source>
        <dbReference type="EMBL" id="ETX05920.1"/>
    </source>
</evidence>
<proteinExistence type="predicted"/>
<dbReference type="HOGENOM" id="CLU_768790_0_0_7"/>
<evidence type="ECO:0000313" key="3">
    <source>
        <dbReference type="Proteomes" id="UP000019140"/>
    </source>
</evidence>
<dbReference type="EMBL" id="AZHX01000833">
    <property type="protein sequence ID" value="ETX05920.1"/>
    <property type="molecule type" value="Genomic_DNA"/>
</dbReference>
<gene>
    <name evidence="2" type="ORF">ETSY2_20135</name>
</gene>
<dbReference type="AlphaFoldDB" id="W4M6U0"/>
<reference evidence="2 3" key="1">
    <citation type="journal article" date="2014" name="Nature">
        <title>An environmental bacterial taxon with a large and distinct metabolic repertoire.</title>
        <authorList>
            <person name="Wilson M.C."/>
            <person name="Mori T."/>
            <person name="Ruckert C."/>
            <person name="Uria A.R."/>
            <person name="Helf M.J."/>
            <person name="Takada K."/>
            <person name="Gernert C."/>
            <person name="Steffens U.A."/>
            <person name="Heycke N."/>
            <person name="Schmitt S."/>
            <person name="Rinke C."/>
            <person name="Helfrich E.J."/>
            <person name="Brachmann A.O."/>
            <person name="Gurgui C."/>
            <person name="Wakimoto T."/>
            <person name="Kracht M."/>
            <person name="Crusemann M."/>
            <person name="Hentschel U."/>
            <person name="Abe I."/>
            <person name="Matsunaga S."/>
            <person name="Kalinowski J."/>
            <person name="Takeyama H."/>
            <person name="Piel J."/>
        </authorList>
    </citation>
    <scope>NUCLEOTIDE SEQUENCE [LARGE SCALE GENOMIC DNA]</scope>
    <source>
        <strain evidence="3">TSY2</strain>
    </source>
</reference>
<accession>W4M6U0</accession>
<feature type="region of interest" description="Disordered" evidence="1">
    <location>
        <begin position="325"/>
        <end position="360"/>
    </location>
</feature>
<organism evidence="2 3">
    <name type="scientific">Candidatus Entotheonella gemina</name>
    <dbReference type="NCBI Taxonomy" id="1429439"/>
    <lineage>
        <taxon>Bacteria</taxon>
        <taxon>Pseudomonadati</taxon>
        <taxon>Nitrospinota/Tectimicrobiota group</taxon>
        <taxon>Candidatus Tectimicrobiota</taxon>
        <taxon>Candidatus Entotheonellia</taxon>
        <taxon>Candidatus Entotheonellales</taxon>
        <taxon>Candidatus Entotheonellaceae</taxon>
        <taxon>Candidatus Entotheonella</taxon>
    </lineage>
</organism>
<feature type="region of interest" description="Disordered" evidence="1">
    <location>
        <begin position="226"/>
        <end position="249"/>
    </location>
</feature>
<keyword evidence="3" id="KW-1185">Reference proteome</keyword>
<protein>
    <submittedName>
        <fullName evidence="2">Uncharacterized protein</fullName>
    </submittedName>
</protein>
<feature type="compositionally biased region" description="Polar residues" evidence="1">
    <location>
        <begin position="236"/>
        <end position="245"/>
    </location>
</feature>